<feature type="domain" description="Glycosyl transferase CAP10" evidence="3">
    <location>
        <begin position="175"/>
        <end position="476"/>
    </location>
</feature>
<dbReference type="AlphaFoldDB" id="A0A0G4G4J8"/>
<dbReference type="VEuPathDB" id="CryptoDB:Vbra_2629"/>
<evidence type="ECO:0000313" key="4">
    <source>
        <dbReference type="EMBL" id="CEM23325.1"/>
    </source>
</evidence>
<evidence type="ECO:0000259" key="3">
    <source>
        <dbReference type="SMART" id="SM00672"/>
    </source>
</evidence>
<gene>
    <name evidence="4" type="ORF">Vbra_2629</name>
</gene>
<comment type="similarity">
    <text evidence="1">Belongs to the glycosyltransferase 90 family.</text>
</comment>
<accession>A0A0G4G4J8</accession>
<dbReference type="Pfam" id="PF05686">
    <property type="entry name" value="Glyco_transf_90"/>
    <property type="match status" value="1"/>
</dbReference>
<dbReference type="Proteomes" id="UP000041254">
    <property type="component" value="Unassembled WGS sequence"/>
</dbReference>
<dbReference type="InterPro" id="IPR006598">
    <property type="entry name" value="CAP10"/>
</dbReference>
<dbReference type="SMART" id="SM00672">
    <property type="entry name" value="CAP10"/>
    <property type="match status" value="1"/>
</dbReference>
<dbReference type="EMBL" id="CDMY01000564">
    <property type="protein sequence ID" value="CEM23325.1"/>
    <property type="molecule type" value="Genomic_DNA"/>
</dbReference>
<keyword evidence="5" id="KW-1185">Reference proteome</keyword>
<evidence type="ECO:0000313" key="5">
    <source>
        <dbReference type="Proteomes" id="UP000041254"/>
    </source>
</evidence>
<keyword evidence="2" id="KW-0808">Transferase</keyword>
<dbReference type="OrthoDB" id="541052at2759"/>
<organism evidence="4 5">
    <name type="scientific">Vitrella brassicaformis (strain CCMP3155)</name>
    <dbReference type="NCBI Taxonomy" id="1169540"/>
    <lineage>
        <taxon>Eukaryota</taxon>
        <taxon>Sar</taxon>
        <taxon>Alveolata</taxon>
        <taxon>Colpodellida</taxon>
        <taxon>Vitrellaceae</taxon>
        <taxon>Vitrella</taxon>
    </lineage>
</organism>
<dbReference type="InterPro" id="IPR051091">
    <property type="entry name" value="O-Glucosyltr/Glycosyltrsf_90"/>
</dbReference>
<sequence>MPEHVRLGTILRIIVSGTALLLISVAVRQDLFSVHPISYADQRAAEERGNDGRAPIDLTALDAFVRRLNEGDLLRKHCEPYWEEMVLDENPTLSALANLEEREAKSATLGSDRAVVLPHFNYKPVRLSVMNGSLHCHPLSNCKPRNYDRLGAVSAEKVLRRISEALGQARREGGSLSDVNFTIHLEDCPKLWRGEAPVSVAKGAGSCQKGGEHGGFYQSVQRGQAPPGMLLSESTHLLYSWDIPGVPYGTHNNRFEEVIRNKMHDIAYANGSLSEDLWAKAWNSKEDGVFFIGRFNDDARLQLACQMSVLDLQMSRAFYISDAAKADRPRQNCTKHAIELERAFGCSASHICRGPDTSFDVWQEELFKHKYVLDLPGIGPWSARLSLLLLSGAVVFQHIRNFEAAQFYDAPLKRRGVLVPFSDARDLQEKLDWFRNHDDVAQRVARAAHQWAWTCLTRESIGKSLVTLLRRLGTFQKAGENRTAAEVEGCRIDQSIALADHQAEGFDDLVQKCLEW</sequence>
<dbReference type="PhylomeDB" id="A0A0G4G4J8"/>
<dbReference type="PANTHER" id="PTHR12203">
    <property type="entry name" value="KDEL LYS-ASP-GLU-LEU CONTAINING - RELATED"/>
    <property type="match status" value="1"/>
</dbReference>
<dbReference type="InParanoid" id="A0A0G4G4J8"/>
<reference evidence="4 5" key="1">
    <citation type="submission" date="2014-11" db="EMBL/GenBank/DDBJ databases">
        <authorList>
            <person name="Zhu J."/>
            <person name="Qi W."/>
            <person name="Song R."/>
        </authorList>
    </citation>
    <scope>NUCLEOTIDE SEQUENCE [LARGE SCALE GENOMIC DNA]</scope>
</reference>
<dbReference type="GO" id="GO:0016740">
    <property type="term" value="F:transferase activity"/>
    <property type="evidence" value="ECO:0007669"/>
    <property type="project" value="UniProtKB-KW"/>
</dbReference>
<proteinExistence type="inferred from homology"/>
<name>A0A0G4G4J8_VITBC</name>
<evidence type="ECO:0000256" key="2">
    <source>
        <dbReference type="ARBA" id="ARBA00022679"/>
    </source>
</evidence>
<dbReference type="PANTHER" id="PTHR12203:SF35">
    <property type="entry name" value="PROTEIN O-GLUCOSYLTRANSFERASE 1"/>
    <property type="match status" value="1"/>
</dbReference>
<evidence type="ECO:0000256" key="1">
    <source>
        <dbReference type="ARBA" id="ARBA00010118"/>
    </source>
</evidence>
<protein>
    <recommendedName>
        <fullName evidence="3">Glycosyl transferase CAP10 domain-containing protein</fullName>
    </recommendedName>
</protein>